<dbReference type="eggNOG" id="COG2205">
    <property type="taxonomic scope" value="Bacteria"/>
</dbReference>
<keyword evidence="9" id="KW-0812">Transmembrane</keyword>
<dbReference type="PANTHER" id="PTHR42878">
    <property type="entry name" value="TWO-COMPONENT HISTIDINE KINASE"/>
    <property type="match status" value="1"/>
</dbReference>
<dbReference type="SMART" id="SM00387">
    <property type="entry name" value="HATPase_c"/>
    <property type="match status" value="1"/>
</dbReference>
<dbReference type="SUPFAM" id="SSF47384">
    <property type="entry name" value="Homodimeric domain of signal transducing histidine kinase"/>
    <property type="match status" value="1"/>
</dbReference>
<organism evidence="12">
    <name type="scientific">Wolinella succinogenes (strain ATCC 29543 / DSM 1740 / CCUG 13145 / JCM 31913 / LMG 7466 / NCTC 11488 / FDC 602W)</name>
    <name type="common">Vibrio succinogenes</name>
    <dbReference type="NCBI Taxonomy" id="273121"/>
    <lineage>
        <taxon>Bacteria</taxon>
        <taxon>Pseudomonadati</taxon>
        <taxon>Campylobacterota</taxon>
        <taxon>Epsilonproteobacteria</taxon>
        <taxon>Campylobacterales</taxon>
        <taxon>Helicobacteraceae</taxon>
        <taxon>Wolinella</taxon>
    </lineage>
</organism>
<dbReference type="InterPro" id="IPR003594">
    <property type="entry name" value="HATPase_dom"/>
</dbReference>
<dbReference type="Pfam" id="PF00512">
    <property type="entry name" value="HisKA"/>
    <property type="match status" value="1"/>
</dbReference>
<keyword evidence="6 11" id="KW-0418">Kinase</keyword>
<keyword evidence="3" id="KW-0597">Phosphoprotein</keyword>
<sequence length="455" mass="52221">MLKLHQLFSINFTLVFLGTFGFLVFFTYQNHQERELAVVEQKLRTMIEIVDISILEGSISYEFTRDLARRTGTYIVIFNKALGTFTASHEDAVNMDIFLGIDSSKRPLGGERLKIDRIEDKEVMYLAQDTVIDDRGYIIAISLPIEGAKSPLYELWWKIAPLFLVSLLLSFVVARLIERNINFELRKITLYLREVAEKNYQATLSGSFIGEFAVLSELLTNLARKLEKKDRKTRKQAAKLRLKNRQNADIISAISHEFKNPIAIIIGYCETLLGEESLPEEKRRRFLERISHNAQKLSTLIDRLRLTFSLENDIARIEPTRFCLKSLALEIAKSLEEKHKRREIEVVGEAREVEADKTLMEHVIHNLAENALKYSSDKVTIEVAPKALWVVDRGVGLEESELKLITKKFYRVDSHSWESSLGLGLSIVKYILKLHGKNLQIESELGKGSKFGFEI</sequence>
<feature type="domain" description="Histidine kinase" evidence="10">
    <location>
        <begin position="253"/>
        <end position="455"/>
    </location>
</feature>
<dbReference type="EC" id="2.7.13.3" evidence="2"/>
<dbReference type="KEGG" id="wsu:WS0951"/>
<keyword evidence="8" id="KW-0902">Two-component regulatory system</keyword>
<dbReference type="STRING" id="273121.WS0951"/>
<evidence type="ECO:0000256" key="2">
    <source>
        <dbReference type="ARBA" id="ARBA00012438"/>
    </source>
</evidence>
<evidence type="ECO:0000256" key="4">
    <source>
        <dbReference type="ARBA" id="ARBA00022679"/>
    </source>
</evidence>
<accession>Q7M9F7</accession>
<keyword evidence="5" id="KW-0547">Nucleotide-binding</keyword>
<evidence type="ECO:0000313" key="11">
    <source>
        <dbReference type="EMBL" id="CAE10055.1"/>
    </source>
</evidence>
<dbReference type="PRINTS" id="PR00344">
    <property type="entry name" value="BCTRLSENSOR"/>
</dbReference>
<dbReference type="Proteomes" id="UP000000422">
    <property type="component" value="Chromosome"/>
</dbReference>
<dbReference type="HOGENOM" id="CLU_000445_89_2_7"/>
<dbReference type="PANTHER" id="PTHR42878:SF7">
    <property type="entry name" value="SENSOR HISTIDINE KINASE GLRK"/>
    <property type="match status" value="1"/>
</dbReference>
<dbReference type="InterPro" id="IPR036890">
    <property type="entry name" value="HATPase_C_sf"/>
</dbReference>
<protein>
    <recommendedName>
        <fullName evidence="2">histidine kinase</fullName>
        <ecNumber evidence="2">2.7.13.3</ecNumber>
    </recommendedName>
</protein>
<dbReference type="PROSITE" id="PS50109">
    <property type="entry name" value="HIS_KIN"/>
    <property type="match status" value="1"/>
</dbReference>
<dbReference type="GO" id="GO:0005524">
    <property type="term" value="F:ATP binding"/>
    <property type="evidence" value="ECO:0007669"/>
    <property type="project" value="UniProtKB-KW"/>
</dbReference>
<keyword evidence="9" id="KW-1133">Transmembrane helix</keyword>
<evidence type="ECO:0000256" key="5">
    <source>
        <dbReference type="ARBA" id="ARBA00022741"/>
    </source>
</evidence>
<evidence type="ECO:0000259" key="10">
    <source>
        <dbReference type="PROSITE" id="PS50109"/>
    </source>
</evidence>
<dbReference type="Pfam" id="PF02518">
    <property type="entry name" value="HATPase_c"/>
    <property type="match status" value="1"/>
</dbReference>
<dbReference type="EMBL" id="BX571659">
    <property type="protein sequence ID" value="CAE10055.1"/>
    <property type="molecule type" value="Genomic_DNA"/>
</dbReference>
<gene>
    <name evidence="11" type="ordered locus">WS0951</name>
</gene>
<dbReference type="SUPFAM" id="SSF55874">
    <property type="entry name" value="ATPase domain of HSP90 chaperone/DNA topoisomerase II/histidine kinase"/>
    <property type="match status" value="1"/>
</dbReference>
<dbReference type="InterPro" id="IPR050351">
    <property type="entry name" value="BphY/WalK/GraS-like"/>
</dbReference>
<dbReference type="RefSeq" id="WP_011138851.1">
    <property type="nucleotide sequence ID" value="NC_005090.1"/>
</dbReference>
<dbReference type="AlphaFoldDB" id="Q7M9F7"/>
<evidence type="ECO:0000256" key="8">
    <source>
        <dbReference type="ARBA" id="ARBA00023012"/>
    </source>
</evidence>
<dbReference type="InterPro" id="IPR003661">
    <property type="entry name" value="HisK_dim/P_dom"/>
</dbReference>
<keyword evidence="9" id="KW-0472">Membrane</keyword>
<dbReference type="Gene3D" id="1.10.287.130">
    <property type="match status" value="1"/>
</dbReference>
<evidence type="ECO:0000256" key="6">
    <source>
        <dbReference type="ARBA" id="ARBA00022777"/>
    </source>
</evidence>
<evidence type="ECO:0000313" key="12">
    <source>
        <dbReference type="Proteomes" id="UP000000422"/>
    </source>
</evidence>
<evidence type="ECO:0000256" key="9">
    <source>
        <dbReference type="SAM" id="Phobius"/>
    </source>
</evidence>
<dbReference type="InterPro" id="IPR004358">
    <property type="entry name" value="Sig_transdc_His_kin-like_C"/>
</dbReference>
<dbReference type="GO" id="GO:0000156">
    <property type="term" value="F:phosphorelay response regulator activity"/>
    <property type="evidence" value="ECO:0007669"/>
    <property type="project" value="TreeGrafter"/>
</dbReference>
<keyword evidence="7" id="KW-0067">ATP-binding</keyword>
<feature type="transmembrane region" description="Helical" evidence="9">
    <location>
        <begin position="7"/>
        <end position="28"/>
    </location>
</feature>
<evidence type="ECO:0000256" key="7">
    <source>
        <dbReference type="ARBA" id="ARBA00022840"/>
    </source>
</evidence>
<dbReference type="Gene3D" id="3.30.565.10">
    <property type="entry name" value="Histidine kinase-like ATPase, C-terminal domain"/>
    <property type="match status" value="1"/>
</dbReference>
<reference evidence="11 12" key="1">
    <citation type="journal article" date="2003" name="Proc. Natl. Acad. Sci. U.S.A.">
        <title>Complete genome sequence and analysis of Wolinella succinogenes.</title>
        <authorList>
            <person name="Baar C."/>
            <person name="Eppinger M."/>
            <person name="Raddatz G."/>
            <person name="Simon JM."/>
            <person name="Lanz C."/>
            <person name="Klimmek O."/>
            <person name="Nandakumar R."/>
            <person name="Gross R."/>
            <person name="Rosinus A."/>
            <person name="Keller H."/>
            <person name="Jagtap P."/>
            <person name="Linke B."/>
            <person name="Meyer F."/>
            <person name="Lederer H."/>
            <person name="Schuster S.C."/>
        </authorList>
    </citation>
    <scope>NUCLEOTIDE SEQUENCE [LARGE SCALE GENOMIC DNA]</scope>
    <source>
        <strain evidence="12">ATCC 29543 / DSM 1740 / CCUG 13145 / JCM 31913 / LMG 7466 / NCTC 11488 / FDC 602W</strain>
    </source>
</reference>
<keyword evidence="4" id="KW-0808">Transferase</keyword>
<dbReference type="CDD" id="cd00075">
    <property type="entry name" value="HATPase"/>
    <property type="match status" value="1"/>
</dbReference>
<dbReference type="GO" id="GO:0000155">
    <property type="term" value="F:phosphorelay sensor kinase activity"/>
    <property type="evidence" value="ECO:0007669"/>
    <property type="project" value="InterPro"/>
</dbReference>
<dbReference type="GO" id="GO:0007234">
    <property type="term" value="P:osmosensory signaling via phosphorelay pathway"/>
    <property type="evidence" value="ECO:0007669"/>
    <property type="project" value="TreeGrafter"/>
</dbReference>
<dbReference type="CDD" id="cd00082">
    <property type="entry name" value="HisKA"/>
    <property type="match status" value="1"/>
</dbReference>
<dbReference type="GO" id="GO:0030295">
    <property type="term" value="F:protein kinase activator activity"/>
    <property type="evidence" value="ECO:0007669"/>
    <property type="project" value="TreeGrafter"/>
</dbReference>
<evidence type="ECO:0000256" key="3">
    <source>
        <dbReference type="ARBA" id="ARBA00022553"/>
    </source>
</evidence>
<keyword evidence="12" id="KW-1185">Reference proteome</keyword>
<name>Q7M9F7_WOLSU</name>
<dbReference type="InterPro" id="IPR005467">
    <property type="entry name" value="His_kinase_dom"/>
</dbReference>
<dbReference type="InterPro" id="IPR036097">
    <property type="entry name" value="HisK_dim/P_sf"/>
</dbReference>
<proteinExistence type="predicted"/>
<comment type="catalytic activity">
    <reaction evidence="1">
        <text>ATP + protein L-histidine = ADP + protein N-phospho-L-histidine.</text>
        <dbReference type="EC" id="2.7.13.3"/>
    </reaction>
</comment>
<dbReference type="SMART" id="SM00388">
    <property type="entry name" value="HisKA"/>
    <property type="match status" value="1"/>
</dbReference>
<evidence type="ECO:0000256" key="1">
    <source>
        <dbReference type="ARBA" id="ARBA00000085"/>
    </source>
</evidence>